<evidence type="ECO:0000313" key="1">
    <source>
        <dbReference type="EMBL" id="QDS87514.1"/>
    </source>
</evidence>
<organism evidence="1 2">
    <name type="scientific">Rosistilla ulvae</name>
    <dbReference type="NCBI Taxonomy" id="1930277"/>
    <lineage>
        <taxon>Bacteria</taxon>
        <taxon>Pseudomonadati</taxon>
        <taxon>Planctomycetota</taxon>
        <taxon>Planctomycetia</taxon>
        <taxon>Pirellulales</taxon>
        <taxon>Pirellulaceae</taxon>
        <taxon>Rosistilla</taxon>
    </lineage>
</organism>
<dbReference type="OrthoDB" id="225342at2"/>
<dbReference type="KEGG" id="ruv:EC9_16930"/>
<protein>
    <submittedName>
        <fullName evidence="1">Uncharacterized protein</fullName>
    </submittedName>
</protein>
<accession>A0A517LY16</accession>
<name>A0A517LY16_9BACT</name>
<dbReference type="EMBL" id="CP036261">
    <property type="protein sequence ID" value="QDS87514.1"/>
    <property type="molecule type" value="Genomic_DNA"/>
</dbReference>
<reference evidence="1 2" key="1">
    <citation type="submission" date="2019-02" db="EMBL/GenBank/DDBJ databases">
        <title>Deep-cultivation of Planctomycetes and their phenomic and genomic characterization uncovers novel biology.</title>
        <authorList>
            <person name="Wiegand S."/>
            <person name="Jogler M."/>
            <person name="Boedeker C."/>
            <person name="Pinto D."/>
            <person name="Vollmers J."/>
            <person name="Rivas-Marin E."/>
            <person name="Kohn T."/>
            <person name="Peeters S.H."/>
            <person name="Heuer A."/>
            <person name="Rast P."/>
            <person name="Oberbeckmann S."/>
            <person name="Bunk B."/>
            <person name="Jeske O."/>
            <person name="Meyerdierks A."/>
            <person name="Storesund J.E."/>
            <person name="Kallscheuer N."/>
            <person name="Luecker S."/>
            <person name="Lage O.M."/>
            <person name="Pohl T."/>
            <person name="Merkel B.J."/>
            <person name="Hornburger P."/>
            <person name="Mueller R.-W."/>
            <person name="Bruemmer F."/>
            <person name="Labrenz M."/>
            <person name="Spormann A.M."/>
            <person name="Op den Camp H."/>
            <person name="Overmann J."/>
            <person name="Amann R."/>
            <person name="Jetten M.S.M."/>
            <person name="Mascher T."/>
            <person name="Medema M.H."/>
            <person name="Devos D.P."/>
            <person name="Kaster A.-K."/>
            <person name="Ovreas L."/>
            <person name="Rohde M."/>
            <person name="Galperin M.Y."/>
            <person name="Jogler C."/>
        </authorList>
    </citation>
    <scope>NUCLEOTIDE SEQUENCE [LARGE SCALE GENOMIC DNA]</scope>
    <source>
        <strain evidence="1 2">EC9</strain>
    </source>
</reference>
<keyword evidence="2" id="KW-1185">Reference proteome</keyword>
<proteinExistence type="predicted"/>
<dbReference type="Proteomes" id="UP000319557">
    <property type="component" value="Chromosome"/>
</dbReference>
<dbReference type="AlphaFoldDB" id="A0A517LY16"/>
<dbReference type="RefSeq" id="WP_145343924.1">
    <property type="nucleotide sequence ID" value="NZ_CP036261.1"/>
</dbReference>
<gene>
    <name evidence="1" type="ORF">EC9_16930</name>
</gene>
<evidence type="ECO:0000313" key="2">
    <source>
        <dbReference type="Proteomes" id="UP000319557"/>
    </source>
</evidence>
<sequence>MISPLAIHLGCRSFQLFACLFFGIVLAAQSAVAREIVLPEVPANWQTLAQTDLAALQDQLTSVLEAQWDAVEIDADDDAVSLLAKADQIFALNAATRQRIDALWTLSGQIGAAADSPEARPAAAAFLKTISAWVDFSGRLRYATREQTRQTVRRLSRPDVGRLISLAERHRVGIVAPAIAFVLVQPPPGSRARPFDDATRRHLLRLIQSTHEIDATASLYQFLRWPHTPDWLQLHLLNTLRSIGISQASLTDSDRLSPAELLDAVQQMPTETLSVDDRQLRIDLLAWLARLADKGVSGPTFRWGPVEIQAGDWVLQRNPSPYNRFTDLSPGLFTHVGIAAEVTDETGVRRIVIVDLPETGTKIEADTADEFVSTSLHWIVLRHRDPKSAAAMGRVAAKLAGRTSEFDLTFNTALVHEQRGIVDRPDEAVRTYCAGFLALCAQEAGVSWEQLFPLVERPINDRCGENLKSLGLTMTEFLSPSGPLFSPDMQIVGARPPMYAPDNQIREAVYDQFARRISERKFQMHETSAQRLRQQLAELSSDYSWVRAALAQVNDVSPAMDLVVAGRVATIVENLDAIADKQSEAFSDAMTLVSGQRVPAKASAEEAARLTEVLAQLKADHPQWFADAAAGKLSSRQLQQLLTRFYAEQGQASVDAMFFPESPAPQ</sequence>